<comment type="caution">
    <text evidence="8">The sequence shown here is derived from an EMBL/GenBank/DDBJ whole genome shotgun (WGS) entry which is preliminary data.</text>
</comment>
<keyword evidence="1 7" id="KW-0028">Amino-acid biosynthesis</keyword>
<dbReference type="Pfam" id="PF01202">
    <property type="entry name" value="SKI"/>
    <property type="match status" value="1"/>
</dbReference>
<dbReference type="InterPro" id="IPR031322">
    <property type="entry name" value="Shikimate/glucono_kinase"/>
</dbReference>
<dbReference type="PANTHER" id="PTHR21087">
    <property type="entry name" value="SHIKIMATE KINASE"/>
    <property type="match status" value="1"/>
</dbReference>
<evidence type="ECO:0000313" key="9">
    <source>
        <dbReference type="Proteomes" id="UP000616608"/>
    </source>
</evidence>
<feature type="binding site" evidence="7">
    <location>
        <position position="151"/>
    </location>
    <ligand>
        <name>ATP</name>
        <dbReference type="ChEBI" id="CHEBI:30616"/>
    </ligand>
</feature>
<comment type="cofactor">
    <cofactor evidence="7">
        <name>Mg(2+)</name>
        <dbReference type="ChEBI" id="CHEBI:18420"/>
    </cofactor>
    <text evidence="7">Binds 1 Mg(2+) ion per subunit.</text>
</comment>
<comment type="subunit">
    <text evidence="7">Monomer.</text>
</comment>
<dbReference type="GO" id="GO:0005829">
    <property type="term" value="C:cytosol"/>
    <property type="evidence" value="ECO:0007669"/>
    <property type="project" value="TreeGrafter"/>
</dbReference>
<dbReference type="GO" id="GO:0008652">
    <property type="term" value="P:amino acid biosynthetic process"/>
    <property type="evidence" value="ECO:0007669"/>
    <property type="project" value="UniProtKB-KW"/>
</dbReference>
<keyword evidence="3 7" id="KW-0547">Nucleotide-binding</keyword>
<keyword evidence="7" id="KW-0479">Metal-binding</keyword>
<feature type="binding site" evidence="7">
    <location>
        <position position="33"/>
    </location>
    <ligand>
        <name>substrate</name>
    </ligand>
</feature>
<reference evidence="8" key="2">
    <citation type="submission" date="2020-09" db="EMBL/GenBank/DDBJ databases">
        <authorList>
            <person name="Sun Q."/>
            <person name="Zhou Y."/>
        </authorList>
    </citation>
    <scope>NUCLEOTIDE SEQUENCE</scope>
    <source>
        <strain evidence="8">CGMCC 1.15760</strain>
    </source>
</reference>
<dbReference type="Proteomes" id="UP000616608">
    <property type="component" value="Unassembled WGS sequence"/>
</dbReference>
<evidence type="ECO:0000256" key="2">
    <source>
        <dbReference type="ARBA" id="ARBA00022679"/>
    </source>
</evidence>
<comment type="similarity">
    <text evidence="7">Belongs to the shikimate kinase family.</text>
</comment>
<accession>A0A917LF06</accession>
<keyword evidence="6 7" id="KW-0057">Aromatic amino acid biosynthesis</keyword>
<dbReference type="HAMAP" id="MF_00109">
    <property type="entry name" value="Shikimate_kinase"/>
    <property type="match status" value="1"/>
</dbReference>
<reference evidence="8" key="1">
    <citation type="journal article" date="2014" name="Int. J. Syst. Evol. Microbiol.">
        <title>Complete genome sequence of Corynebacterium casei LMG S-19264T (=DSM 44701T), isolated from a smear-ripened cheese.</title>
        <authorList>
            <consortium name="US DOE Joint Genome Institute (JGI-PGF)"/>
            <person name="Walter F."/>
            <person name="Albersmeier A."/>
            <person name="Kalinowski J."/>
            <person name="Ruckert C."/>
        </authorList>
    </citation>
    <scope>NUCLEOTIDE SEQUENCE</scope>
    <source>
        <strain evidence="8">CGMCC 1.15760</strain>
    </source>
</reference>
<feature type="binding site" evidence="7">
    <location>
        <begin position="11"/>
        <end position="16"/>
    </location>
    <ligand>
        <name>ATP</name>
        <dbReference type="ChEBI" id="CHEBI:30616"/>
    </ligand>
</feature>
<keyword evidence="2 7" id="KW-0808">Transferase</keyword>
<protein>
    <recommendedName>
        <fullName evidence="7">Shikimate kinase</fullName>
        <shortName evidence="7">SK</shortName>
        <ecNumber evidence="7">2.7.1.71</ecNumber>
    </recommendedName>
</protein>
<dbReference type="InterPro" id="IPR027417">
    <property type="entry name" value="P-loop_NTPase"/>
</dbReference>
<keyword evidence="7" id="KW-0460">Magnesium</keyword>
<evidence type="ECO:0000256" key="6">
    <source>
        <dbReference type="ARBA" id="ARBA00023141"/>
    </source>
</evidence>
<dbReference type="Gene3D" id="3.40.50.300">
    <property type="entry name" value="P-loop containing nucleotide triphosphate hydrolases"/>
    <property type="match status" value="1"/>
</dbReference>
<proteinExistence type="inferred from homology"/>
<organism evidence="8 9">
    <name type="scientific">Lysinibacillus alkalisoli</name>
    <dbReference type="NCBI Taxonomy" id="1911548"/>
    <lineage>
        <taxon>Bacteria</taxon>
        <taxon>Bacillati</taxon>
        <taxon>Bacillota</taxon>
        <taxon>Bacilli</taxon>
        <taxon>Bacillales</taxon>
        <taxon>Bacillaceae</taxon>
        <taxon>Lysinibacillus</taxon>
    </lineage>
</organism>
<name>A0A917LF06_9BACI</name>
<evidence type="ECO:0000256" key="5">
    <source>
        <dbReference type="ARBA" id="ARBA00022840"/>
    </source>
</evidence>
<evidence type="ECO:0000256" key="4">
    <source>
        <dbReference type="ARBA" id="ARBA00022777"/>
    </source>
</evidence>
<comment type="function">
    <text evidence="7">Catalyzes the specific phosphorylation of the 3-hydroxyl group of shikimic acid using ATP as a cosubstrate.</text>
</comment>
<dbReference type="GO" id="GO:0000287">
    <property type="term" value="F:magnesium ion binding"/>
    <property type="evidence" value="ECO:0007669"/>
    <property type="project" value="UniProtKB-UniRule"/>
</dbReference>
<feature type="binding site" evidence="7">
    <location>
        <position position="78"/>
    </location>
    <ligand>
        <name>substrate</name>
    </ligand>
</feature>
<feature type="binding site" evidence="7">
    <location>
        <position position="116"/>
    </location>
    <ligand>
        <name>ATP</name>
        <dbReference type="ChEBI" id="CHEBI:30616"/>
    </ligand>
</feature>
<evidence type="ECO:0000313" key="8">
    <source>
        <dbReference type="EMBL" id="GGG18021.1"/>
    </source>
</evidence>
<comment type="subcellular location">
    <subcellularLocation>
        <location evidence="7">Cytoplasm</location>
    </subcellularLocation>
</comment>
<evidence type="ECO:0000256" key="1">
    <source>
        <dbReference type="ARBA" id="ARBA00022605"/>
    </source>
</evidence>
<keyword evidence="7" id="KW-0963">Cytoplasm</keyword>
<dbReference type="GO" id="GO:0009423">
    <property type="term" value="P:chorismate biosynthetic process"/>
    <property type="evidence" value="ECO:0007669"/>
    <property type="project" value="UniProtKB-UniRule"/>
</dbReference>
<feature type="binding site" evidence="7">
    <location>
        <position position="15"/>
    </location>
    <ligand>
        <name>Mg(2+)</name>
        <dbReference type="ChEBI" id="CHEBI:18420"/>
    </ligand>
</feature>
<keyword evidence="4 7" id="KW-0418">Kinase</keyword>
<feature type="binding site" evidence="7">
    <location>
        <position position="57"/>
    </location>
    <ligand>
        <name>substrate</name>
    </ligand>
</feature>
<dbReference type="AlphaFoldDB" id="A0A917LF06"/>
<gene>
    <name evidence="7 8" type="primary">aroK</name>
    <name evidence="8" type="ORF">GCM10007425_10580</name>
</gene>
<dbReference type="GO" id="GO:0005524">
    <property type="term" value="F:ATP binding"/>
    <property type="evidence" value="ECO:0007669"/>
    <property type="project" value="UniProtKB-UniRule"/>
</dbReference>
<dbReference type="GO" id="GO:0004765">
    <property type="term" value="F:shikimate kinase activity"/>
    <property type="evidence" value="ECO:0007669"/>
    <property type="project" value="UniProtKB-UniRule"/>
</dbReference>
<dbReference type="PANTHER" id="PTHR21087:SF16">
    <property type="entry name" value="SHIKIMATE KINASE 1, CHLOROPLASTIC"/>
    <property type="match status" value="1"/>
</dbReference>
<dbReference type="CDD" id="cd00464">
    <property type="entry name" value="SK"/>
    <property type="match status" value="1"/>
</dbReference>
<comment type="pathway">
    <text evidence="7">Metabolic intermediate biosynthesis; chorismate biosynthesis; chorismate from D-erythrose 4-phosphate and phosphoenolpyruvate: step 5/7.</text>
</comment>
<dbReference type="EC" id="2.7.1.71" evidence="7"/>
<dbReference type="PRINTS" id="PR01100">
    <property type="entry name" value="SHIKIMTKNASE"/>
</dbReference>
<comment type="catalytic activity">
    <reaction evidence="7">
        <text>shikimate + ATP = 3-phosphoshikimate + ADP + H(+)</text>
        <dbReference type="Rhea" id="RHEA:13121"/>
        <dbReference type="ChEBI" id="CHEBI:15378"/>
        <dbReference type="ChEBI" id="CHEBI:30616"/>
        <dbReference type="ChEBI" id="CHEBI:36208"/>
        <dbReference type="ChEBI" id="CHEBI:145989"/>
        <dbReference type="ChEBI" id="CHEBI:456216"/>
        <dbReference type="EC" id="2.7.1.71"/>
    </reaction>
</comment>
<keyword evidence="5 7" id="KW-0067">ATP-binding</keyword>
<sequence>MRKIYLVGFMGCGKSLIGRRLSFQLKMPYYDMDQEIVRQQGMTIPEIFAQHGEAYFRQLETEFLQNFRDEACIISTGGGVAMNAANRKILRQTGLVFFLDATFEDIYKRIRNDVNRPIVQRSTKEELESLYYDRRKFYRQASHIRVKTEQRTVRQILEYVAFQVRRLKGE</sequence>
<dbReference type="EMBL" id="BMJT01000003">
    <property type="protein sequence ID" value="GGG18021.1"/>
    <property type="molecule type" value="Genomic_DNA"/>
</dbReference>
<evidence type="ECO:0000256" key="3">
    <source>
        <dbReference type="ARBA" id="ARBA00022741"/>
    </source>
</evidence>
<dbReference type="SUPFAM" id="SSF52540">
    <property type="entry name" value="P-loop containing nucleoside triphosphate hydrolases"/>
    <property type="match status" value="1"/>
</dbReference>
<dbReference type="RefSeq" id="WP_188613986.1">
    <property type="nucleotide sequence ID" value="NZ_BMJT01000003.1"/>
</dbReference>
<keyword evidence="9" id="KW-1185">Reference proteome</keyword>
<evidence type="ECO:0000256" key="7">
    <source>
        <dbReference type="HAMAP-Rule" id="MF_00109"/>
    </source>
</evidence>
<dbReference type="GO" id="GO:0009073">
    <property type="term" value="P:aromatic amino acid family biosynthetic process"/>
    <property type="evidence" value="ECO:0007669"/>
    <property type="project" value="UniProtKB-KW"/>
</dbReference>
<feature type="binding site" evidence="7">
    <location>
        <position position="134"/>
    </location>
    <ligand>
        <name>substrate</name>
    </ligand>
</feature>
<dbReference type="InterPro" id="IPR000623">
    <property type="entry name" value="Shikimate_kinase/TSH1"/>
</dbReference>